<evidence type="ECO:0000259" key="6">
    <source>
        <dbReference type="Pfam" id="PF03016"/>
    </source>
</evidence>
<dbReference type="OMA" id="FHTMEDV"/>
<dbReference type="STRING" id="105231.A0A1Y1I9J6"/>
<dbReference type="InterPro" id="IPR004263">
    <property type="entry name" value="Exostosin"/>
</dbReference>
<comment type="subcellular location">
    <subcellularLocation>
        <location evidence="1">Golgi apparatus membrane</location>
        <topology evidence="1">Single-pass type II membrane protein</topology>
    </subcellularLocation>
</comment>
<evidence type="ECO:0000256" key="1">
    <source>
        <dbReference type="ARBA" id="ARBA00004323"/>
    </source>
</evidence>
<dbReference type="GO" id="GO:0000139">
    <property type="term" value="C:Golgi membrane"/>
    <property type="evidence" value="ECO:0007669"/>
    <property type="project" value="UniProtKB-SubCell"/>
</dbReference>
<dbReference type="GO" id="GO:0016757">
    <property type="term" value="F:glycosyltransferase activity"/>
    <property type="evidence" value="ECO:0007669"/>
    <property type="project" value="InterPro"/>
</dbReference>
<evidence type="ECO:0000256" key="5">
    <source>
        <dbReference type="SAM" id="MobiDB-lite"/>
    </source>
</evidence>
<keyword evidence="3" id="KW-0812">Transmembrane</keyword>
<feature type="compositionally biased region" description="Basic and acidic residues" evidence="5">
    <location>
        <begin position="529"/>
        <end position="538"/>
    </location>
</feature>
<feature type="region of interest" description="Disordered" evidence="5">
    <location>
        <begin position="529"/>
        <end position="564"/>
    </location>
</feature>
<sequence>MSNASGRSVSPATNRRCVCGYCAPSSFCTCASSPAPSTGESLGGLQRSSSQMSLTSAFSSKQLRKQASSTRLDQGAFFYFRQRLAFSCTGLMLVMLCVALASRHLQHASVDGLERVPPFRDSRRMMMSADDGISVSTGTTAVIQNGLESTGLALPKEVIPNSPLGGPLLEAPARKYNAIASQMKIYIYDLPSYFNADLVTRDPRILTHMFAAEVLIHYSLMNSSVRTMNPDEADLFFIPVYSTGDLNDQGRALPQMAGMMIKQVMHHVVHTWPFFNRTHGSDHVVVVPHDFGACFTFREEEAVTRKVPAVLRKLLMLQTFGQENHTCSRSGRSIIIPPYVNVNWVKSVPGLPEGPGQPPRDKFAYFRGLVHDFGNDPWGNKYSKGVRYQIWKHHKDNPLFDVAEMVPFAYYEDMRRSVFCLCPLGWAPWSPRIVESLQQGCIPVIISDNIILPFREFVDWPAITVHVPEKDVPRLDEILSAIPVEEVAAMQKRIWSPAVRRAVLFPQPAEEGDAFHYVLRELARKLEQRREAQREKDRKSKSKKKSPTNALRGESQTAALHALR</sequence>
<keyword evidence="3" id="KW-0735">Signal-anchor</keyword>
<dbReference type="EMBL" id="DF237203">
    <property type="protein sequence ID" value="GAQ85791.1"/>
    <property type="molecule type" value="Genomic_DNA"/>
</dbReference>
<evidence type="ECO:0000256" key="3">
    <source>
        <dbReference type="ARBA" id="ARBA00022968"/>
    </source>
</evidence>
<accession>A0A1Y1I9J6</accession>
<proteinExistence type="inferred from homology"/>
<feature type="domain" description="Exostosin GT47" evidence="6">
    <location>
        <begin position="181"/>
        <end position="481"/>
    </location>
</feature>
<protein>
    <submittedName>
        <fullName evidence="7">Exostosin family protein</fullName>
    </submittedName>
</protein>
<comment type="similarity">
    <text evidence="2">Belongs to the glycosyltransferase 47 family.</text>
</comment>
<name>A0A1Y1I9J6_KLENI</name>
<dbReference type="PANTHER" id="PTHR11062:SF200">
    <property type="entry name" value="BETA-1,4-XYLOSYLTRANSFERASE IRX10L-RELATED"/>
    <property type="match status" value="1"/>
</dbReference>
<reference evidence="7 8" key="1">
    <citation type="journal article" date="2014" name="Nat. Commun.">
        <title>Klebsormidium flaccidum genome reveals primary factors for plant terrestrial adaptation.</title>
        <authorList>
            <person name="Hori K."/>
            <person name="Maruyama F."/>
            <person name="Fujisawa T."/>
            <person name="Togashi T."/>
            <person name="Yamamoto N."/>
            <person name="Seo M."/>
            <person name="Sato S."/>
            <person name="Yamada T."/>
            <person name="Mori H."/>
            <person name="Tajima N."/>
            <person name="Moriyama T."/>
            <person name="Ikeuchi M."/>
            <person name="Watanabe M."/>
            <person name="Wada H."/>
            <person name="Kobayashi K."/>
            <person name="Saito M."/>
            <person name="Masuda T."/>
            <person name="Sasaki-Sekimoto Y."/>
            <person name="Mashiguchi K."/>
            <person name="Awai K."/>
            <person name="Shimojima M."/>
            <person name="Masuda S."/>
            <person name="Iwai M."/>
            <person name="Nobusawa T."/>
            <person name="Narise T."/>
            <person name="Kondo S."/>
            <person name="Saito H."/>
            <person name="Sato R."/>
            <person name="Murakawa M."/>
            <person name="Ihara Y."/>
            <person name="Oshima-Yamada Y."/>
            <person name="Ohtaka K."/>
            <person name="Satoh M."/>
            <person name="Sonobe K."/>
            <person name="Ishii M."/>
            <person name="Ohtani R."/>
            <person name="Kanamori-Sato M."/>
            <person name="Honoki R."/>
            <person name="Miyazaki D."/>
            <person name="Mochizuki H."/>
            <person name="Umetsu J."/>
            <person name="Higashi K."/>
            <person name="Shibata D."/>
            <person name="Kamiya Y."/>
            <person name="Sato N."/>
            <person name="Nakamura Y."/>
            <person name="Tabata S."/>
            <person name="Ida S."/>
            <person name="Kurokawa K."/>
            <person name="Ohta H."/>
        </authorList>
    </citation>
    <scope>NUCLEOTIDE SEQUENCE [LARGE SCALE GENOMIC DNA]</scope>
    <source>
        <strain evidence="7 8">NIES-2285</strain>
    </source>
</reference>
<evidence type="ECO:0000313" key="8">
    <source>
        <dbReference type="Proteomes" id="UP000054558"/>
    </source>
</evidence>
<dbReference type="AlphaFoldDB" id="A0A1Y1I9J6"/>
<evidence type="ECO:0000313" key="7">
    <source>
        <dbReference type="EMBL" id="GAQ85791.1"/>
    </source>
</evidence>
<dbReference type="Pfam" id="PF03016">
    <property type="entry name" value="Exostosin_GT47"/>
    <property type="match status" value="1"/>
</dbReference>
<dbReference type="InterPro" id="IPR040911">
    <property type="entry name" value="Exostosin_GT47"/>
</dbReference>
<dbReference type="Proteomes" id="UP000054558">
    <property type="component" value="Unassembled WGS sequence"/>
</dbReference>
<dbReference type="PANTHER" id="PTHR11062">
    <property type="entry name" value="EXOSTOSIN HEPARAN SULFATE GLYCOSYLTRANSFERASE -RELATED"/>
    <property type="match status" value="1"/>
</dbReference>
<keyword evidence="8" id="KW-1185">Reference proteome</keyword>
<dbReference type="OrthoDB" id="1924787at2759"/>
<evidence type="ECO:0000256" key="4">
    <source>
        <dbReference type="ARBA" id="ARBA00023034"/>
    </source>
</evidence>
<gene>
    <name evidence="7" type="ORF">KFL_002540250</name>
</gene>
<organism evidence="7 8">
    <name type="scientific">Klebsormidium nitens</name>
    <name type="common">Green alga</name>
    <name type="synonym">Ulothrix nitens</name>
    <dbReference type="NCBI Taxonomy" id="105231"/>
    <lineage>
        <taxon>Eukaryota</taxon>
        <taxon>Viridiplantae</taxon>
        <taxon>Streptophyta</taxon>
        <taxon>Klebsormidiophyceae</taxon>
        <taxon>Klebsormidiales</taxon>
        <taxon>Klebsormidiaceae</taxon>
        <taxon>Klebsormidium</taxon>
    </lineage>
</organism>
<evidence type="ECO:0000256" key="2">
    <source>
        <dbReference type="ARBA" id="ARBA00010271"/>
    </source>
</evidence>
<keyword evidence="4" id="KW-0333">Golgi apparatus</keyword>